<evidence type="ECO:0000256" key="3">
    <source>
        <dbReference type="ARBA" id="ARBA00022729"/>
    </source>
</evidence>
<comment type="subcellular location">
    <subcellularLocation>
        <location evidence="1">Cell envelope</location>
    </subcellularLocation>
</comment>
<proteinExistence type="inferred from homology"/>
<dbReference type="Proteomes" id="UP000183995">
    <property type="component" value="Unassembled WGS sequence"/>
</dbReference>
<dbReference type="PANTHER" id="PTHR46847">
    <property type="entry name" value="D-ALLOSE-BINDING PERIPLASMIC PROTEIN-RELATED"/>
    <property type="match status" value="1"/>
</dbReference>
<keyword evidence="8" id="KW-1185">Reference proteome</keyword>
<evidence type="ECO:0000256" key="5">
    <source>
        <dbReference type="SAM" id="SignalP"/>
    </source>
</evidence>
<dbReference type="AlphaFoldDB" id="A0A1M5YDG5"/>
<evidence type="ECO:0000256" key="2">
    <source>
        <dbReference type="ARBA" id="ARBA00007639"/>
    </source>
</evidence>
<feature type="region of interest" description="Disordered" evidence="4">
    <location>
        <begin position="28"/>
        <end position="57"/>
    </location>
</feature>
<dbReference type="OrthoDB" id="9769193at2"/>
<feature type="signal peptide" evidence="5">
    <location>
        <begin position="1"/>
        <end position="22"/>
    </location>
</feature>
<dbReference type="GO" id="GO:0030246">
    <property type="term" value="F:carbohydrate binding"/>
    <property type="evidence" value="ECO:0007669"/>
    <property type="project" value="UniProtKB-ARBA"/>
</dbReference>
<dbReference type="SUPFAM" id="SSF53822">
    <property type="entry name" value="Periplasmic binding protein-like I"/>
    <property type="match status" value="1"/>
</dbReference>
<keyword evidence="3 5" id="KW-0732">Signal</keyword>
<dbReference type="InterPro" id="IPR028082">
    <property type="entry name" value="Peripla_BP_I"/>
</dbReference>
<organism evidence="7 8">
    <name type="scientific">Sporobacter termitidis DSM 10068</name>
    <dbReference type="NCBI Taxonomy" id="1123282"/>
    <lineage>
        <taxon>Bacteria</taxon>
        <taxon>Bacillati</taxon>
        <taxon>Bacillota</taxon>
        <taxon>Clostridia</taxon>
        <taxon>Eubacteriales</taxon>
        <taxon>Oscillospiraceae</taxon>
        <taxon>Sporobacter</taxon>
    </lineage>
</organism>
<comment type="similarity">
    <text evidence="2">Belongs to the bacterial solute-binding protein 2 family.</text>
</comment>
<evidence type="ECO:0000256" key="1">
    <source>
        <dbReference type="ARBA" id="ARBA00004196"/>
    </source>
</evidence>
<accession>A0A1M5YDG5</accession>
<reference evidence="7 8" key="1">
    <citation type="submission" date="2016-11" db="EMBL/GenBank/DDBJ databases">
        <authorList>
            <person name="Jaros S."/>
            <person name="Januszkiewicz K."/>
            <person name="Wedrychowicz H."/>
        </authorList>
    </citation>
    <scope>NUCLEOTIDE SEQUENCE [LARGE SCALE GENOMIC DNA]</scope>
    <source>
        <strain evidence="7 8">DSM 10068</strain>
    </source>
</reference>
<dbReference type="InterPro" id="IPR025997">
    <property type="entry name" value="SBP_2_dom"/>
</dbReference>
<feature type="compositionally biased region" description="Low complexity" evidence="4">
    <location>
        <begin position="28"/>
        <end position="44"/>
    </location>
</feature>
<dbReference type="PROSITE" id="PS51257">
    <property type="entry name" value="PROKAR_LIPOPROTEIN"/>
    <property type="match status" value="1"/>
</dbReference>
<dbReference type="Pfam" id="PF13407">
    <property type="entry name" value="Peripla_BP_4"/>
    <property type="match status" value="1"/>
</dbReference>
<dbReference type="CDD" id="cd01536">
    <property type="entry name" value="PBP1_ABC_sugar_binding-like"/>
    <property type="match status" value="1"/>
</dbReference>
<gene>
    <name evidence="7" type="ORF">SAMN02745823_02414</name>
</gene>
<name>A0A1M5YDG5_9FIRM</name>
<feature type="domain" description="Periplasmic binding protein" evidence="6">
    <location>
        <begin position="92"/>
        <end position="325"/>
    </location>
</feature>
<evidence type="ECO:0000313" key="8">
    <source>
        <dbReference type="Proteomes" id="UP000183995"/>
    </source>
</evidence>
<dbReference type="Gene3D" id="3.40.50.2300">
    <property type="match status" value="2"/>
</dbReference>
<feature type="compositionally biased region" description="Gly residues" evidence="4">
    <location>
        <begin position="45"/>
        <end position="57"/>
    </location>
</feature>
<evidence type="ECO:0000259" key="6">
    <source>
        <dbReference type="Pfam" id="PF13407"/>
    </source>
</evidence>
<sequence>MKKVKRALTLILLVLTVAALLASCTGNTATTTPGTPPSASAGASPSGGGTESGQAGAGKLGGGKDIYNDPVKIAWIPLSTAGQVNQVIDLVWKDAVRIYPNVTITAFDPGYDINKQISMINEAITDKYDAIMLLAMDTAACNDAITQAEKAGIPVLTVDCGATAVHTFHLQGTDYGSGQLAGQVVAKALNNTGSYLVLDAPAEQKAIGRMGAGFIDYMNASTQCKMLEDVSIPNWSQENANTTMRDLLTKYQPGQLQAVYCASDDIAMGALQAIQAAGRDKEGIILYGNVGYLPVLNAIKAGQIYGTNYSDTYAHFYTVFHMALYFIETGTTAVTAGYTATPVVYDTLIPVDKSNVDYIMSVSRYAYVQGQ</sequence>
<dbReference type="EMBL" id="FQXV01000008">
    <property type="protein sequence ID" value="SHI10121.1"/>
    <property type="molecule type" value="Genomic_DNA"/>
</dbReference>
<dbReference type="RefSeq" id="WP_073079298.1">
    <property type="nucleotide sequence ID" value="NZ_FQXV01000008.1"/>
</dbReference>
<dbReference type="STRING" id="1123282.SAMN02745823_02414"/>
<evidence type="ECO:0000313" key="7">
    <source>
        <dbReference type="EMBL" id="SHI10121.1"/>
    </source>
</evidence>
<protein>
    <submittedName>
        <fullName evidence="7">ABC-type sugar transport system, substrate-binding protein, contains N-terminal xre family HTH domain</fullName>
    </submittedName>
</protein>
<dbReference type="GO" id="GO:0030313">
    <property type="term" value="C:cell envelope"/>
    <property type="evidence" value="ECO:0007669"/>
    <property type="project" value="UniProtKB-SubCell"/>
</dbReference>
<feature type="chain" id="PRO_5038414436" evidence="5">
    <location>
        <begin position="23"/>
        <end position="371"/>
    </location>
</feature>
<keyword evidence="7" id="KW-0762">Sugar transport</keyword>
<dbReference type="PANTHER" id="PTHR46847:SF1">
    <property type="entry name" value="D-ALLOSE-BINDING PERIPLASMIC PROTEIN-RELATED"/>
    <property type="match status" value="1"/>
</dbReference>
<evidence type="ECO:0000256" key="4">
    <source>
        <dbReference type="SAM" id="MobiDB-lite"/>
    </source>
</evidence>
<keyword evidence="7" id="KW-0813">Transport</keyword>